<sequence>MLGGAYQRGGEGPVGQAVYAVMTHLKNKPMPSPTCPQLLQTIVTALFPQQREFNYPPVQCEVEEIPPITN</sequence>
<proteinExistence type="predicted"/>
<evidence type="ECO:0000313" key="1">
    <source>
        <dbReference type="EMBL" id="CAB3251330.1"/>
    </source>
</evidence>
<dbReference type="Proteomes" id="UP000494256">
    <property type="component" value="Unassembled WGS sequence"/>
</dbReference>
<comment type="caution">
    <text evidence="1">The sequence shown here is derived from an EMBL/GenBank/DDBJ whole genome shotgun (WGS) entry which is preliminary data.</text>
</comment>
<gene>
    <name evidence="1" type="ORF">APLA_LOCUS13585</name>
</gene>
<name>A0A8S1AYB5_ARCPL</name>
<reference evidence="1 2" key="1">
    <citation type="submission" date="2020-04" db="EMBL/GenBank/DDBJ databases">
        <authorList>
            <person name="Wallbank WR R."/>
            <person name="Pardo Diaz C."/>
            <person name="Kozak K."/>
            <person name="Martin S."/>
            <person name="Jiggins C."/>
            <person name="Moest M."/>
            <person name="Warren A I."/>
            <person name="Byers J.R.P. K."/>
            <person name="Montejo-Kovacevich G."/>
            <person name="Yen C E."/>
        </authorList>
    </citation>
    <scope>NUCLEOTIDE SEQUENCE [LARGE SCALE GENOMIC DNA]</scope>
</reference>
<evidence type="ECO:0000313" key="2">
    <source>
        <dbReference type="Proteomes" id="UP000494256"/>
    </source>
</evidence>
<dbReference type="AlphaFoldDB" id="A0A8S1AYB5"/>
<protein>
    <submittedName>
        <fullName evidence="1">Uncharacterized protein</fullName>
    </submittedName>
</protein>
<accession>A0A8S1AYB5</accession>
<organism evidence="1 2">
    <name type="scientific">Arctia plantaginis</name>
    <name type="common">Wood tiger moth</name>
    <name type="synonym">Phalaena plantaginis</name>
    <dbReference type="NCBI Taxonomy" id="874455"/>
    <lineage>
        <taxon>Eukaryota</taxon>
        <taxon>Metazoa</taxon>
        <taxon>Ecdysozoa</taxon>
        <taxon>Arthropoda</taxon>
        <taxon>Hexapoda</taxon>
        <taxon>Insecta</taxon>
        <taxon>Pterygota</taxon>
        <taxon>Neoptera</taxon>
        <taxon>Endopterygota</taxon>
        <taxon>Lepidoptera</taxon>
        <taxon>Glossata</taxon>
        <taxon>Ditrysia</taxon>
        <taxon>Noctuoidea</taxon>
        <taxon>Erebidae</taxon>
        <taxon>Arctiinae</taxon>
        <taxon>Arctia</taxon>
    </lineage>
</organism>
<dbReference type="OrthoDB" id="77878at2759"/>
<dbReference type="EMBL" id="CADEBD010000356">
    <property type="protein sequence ID" value="CAB3251330.1"/>
    <property type="molecule type" value="Genomic_DNA"/>
</dbReference>